<dbReference type="EMBL" id="JADRCR010000012">
    <property type="protein sequence ID" value="MBK5145606.1"/>
    <property type="molecule type" value="Genomic_DNA"/>
</dbReference>
<keyword evidence="4" id="KW-1185">Reference proteome</keyword>
<accession>A0ABS1IVN6</accession>
<organism evidence="3 4">
    <name type="scientific">Limnobaculum allomyrinae</name>
    <dbReference type="NCBI Taxonomy" id="2791986"/>
    <lineage>
        <taxon>Bacteria</taxon>
        <taxon>Pseudomonadati</taxon>
        <taxon>Pseudomonadota</taxon>
        <taxon>Gammaproteobacteria</taxon>
        <taxon>Enterobacterales</taxon>
        <taxon>Budviciaceae</taxon>
        <taxon>Limnobaculum</taxon>
    </lineage>
</organism>
<feature type="domain" description="Bacterial Ig-like" evidence="2">
    <location>
        <begin position="316"/>
        <end position="405"/>
    </location>
</feature>
<feature type="non-terminal residue" evidence="3">
    <location>
        <position position="555"/>
    </location>
</feature>
<gene>
    <name evidence="3" type="ORF">I2494_18185</name>
</gene>
<dbReference type="NCBIfam" id="NF033510">
    <property type="entry name" value="Ca_tandemer"/>
    <property type="match status" value="3"/>
</dbReference>
<reference evidence="3 4" key="1">
    <citation type="submission" date="2020-11" db="EMBL/GenBank/DDBJ databases">
        <title>Insectihabitans protaetiae gen. nov. sp. nov. and Insectihabitans allomyrinae sp. nov., isolated from larvae of Protaetia brevitarsis seulensis and Allomyrina dichotoma, respectively.</title>
        <authorList>
            <person name="Lee S.D."/>
            <person name="Byeon Y.-S."/>
            <person name="Kim S.-M."/>
            <person name="Yang H.L."/>
            <person name="Kim I.S."/>
        </authorList>
    </citation>
    <scope>NUCLEOTIDE SEQUENCE [LARGE SCALE GENOMIC DNA]</scope>
    <source>
        <strain evidence="3 4">BWR-B9</strain>
    </source>
</reference>
<proteinExistence type="predicted"/>
<protein>
    <submittedName>
        <fullName evidence="3">Biofilm associated protein A</fullName>
    </submittedName>
</protein>
<feature type="domain" description="Bacterial Ig-like" evidence="2">
    <location>
        <begin position="419"/>
        <end position="509"/>
    </location>
</feature>
<dbReference type="Pfam" id="PF19077">
    <property type="entry name" value="Big_13"/>
    <property type="match status" value="3"/>
</dbReference>
<feature type="compositionally biased region" description="Polar residues" evidence="1">
    <location>
        <begin position="543"/>
        <end position="555"/>
    </location>
</feature>
<dbReference type="Proteomes" id="UP001296921">
    <property type="component" value="Unassembled WGS sequence"/>
</dbReference>
<feature type="region of interest" description="Disordered" evidence="1">
    <location>
        <begin position="527"/>
        <end position="555"/>
    </location>
</feature>
<evidence type="ECO:0000256" key="1">
    <source>
        <dbReference type="SAM" id="MobiDB-lite"/>
    </source>
</evidence>
<evidence type="ECO:0000259" key="2">
    <source>
        <dbReference type="Pfam" id="PF19077"/>
    </source>
</evidence>
<evidence type="ECO:0000313" key="4">
    <source>
        <dbReference type="Proteomes" id="UP001296921"/>
    </source>
</evidence>
<feature type="region of interest" description="Disordered" evidence="1">
    <location>
        <begin position="384"/>
        <end position="446"/>
    </location>
</feature>
<dbReference type="Gene3D" id="3.30.420.430">
    <property type="match status" value="3"/>
</dbReference>
<dbReference type="RefSeq" id="WP_228351012.1">
    <property type="nucleotide sequence ID" value="NZ_JADRCR010000012.1"/>
</dbReference>
<sequence>MNKTVNLLVSTNGEASQIIPLNYSKLIKIKIQAGNKYLLKNGNDNYAPENVTIYRNDNDLYIILEGDDQPSLVFEDYYISGEHAPLLGMAEDGQIYSYVVTDGSSIDGSYLINQDVSSPIALGGGPMGDGAYLFGNAESNDDLGLLALWPWFLGGAAVGGLIGNAIYESNKDNDGLTQSPTPASEPTLGGATDAIGDITGPIKPMFEAIDDVGTITGIIANGATTDDNCPEFTGKGEIGNTITVYIDGKVVGSTTIGSDGTWSFTPKDALADGHYQVTVTETDKVGNTSATSPTFDFDVDTTAPDKPPRLEAYDDVGEKTGLIKHNGITDDSQPTFTGEGEPGNTITIIDNDKELGTTIVDDNGQWTFTPDEPLDEGDHSVVAKETDEAGNESKPSDAIDFEVDTTPPEKPEQGDVIDDEGSITGPIQNGDVTDDSQPTFTGEGAPGNTITIIDNDKELGTTIVDDNGQWTFTPDKSLSDGEHNIVITETDEAGNTSAPSDEFEFVVDTSTDSSKLAITGVDDQVGSVTGNVNKGETTDDTRPTISGTGTAGDTI</sequence>
<dbReference type="InterPro" id="IPR044016">
    <property type="entry name" value="Big_13"/>
</dbReference>
<evidence type="ECO:0000313" key="3">
    <source>
        <dbReference type="EMBL" id="MBK5145606.1"/>
    </source>
</evidence>
<name>A0ABS1IVN6_9GAMM</name>
<feature type="region of interest" description="Disordered" evidence="1">
    <location>
        <begin position="324"/>
        <end position="344"/>
    </location>
</feature>
<feature type="compositionally biased region" description="Polar residues" evidence="1">
    <location>
        <begin position="425"/>
        <end position="440"/>
    </location>
</feature>
<comment type="caution">
    <text evidence="3">The sequence shown here is derived from an EMBL/GenBank/DDBJ whole genome shotgun (WGS) entry which is preliminary data.</text>
</comment>
<feature type="domain" description="Bacterial Ig-like" evidence="2">
    <location>
        <begin position="212"/>
        <end position="301"/>
    </location>
</feature>